<keyword evidence="5" id="KW-1185">Reference proteome</keyword>
<proteinExistence type="predicted"/>
<keyword evidence="3" id="KW-0732">Signal</keyword>
<evidence type="ECO:0000256" key="1">
    <source>
        <dbReference type="SAM" id="MobiDB-lite"/>
    </source>
</evidence>
<protein>
    <submittedName>
        <fullName evidence="4">Uncharacterized protein</fullName>
    </submittedName>
</protein>
<accession>A0A6A5W522</accession>
<evidence type="ECO:0000313" key="5">
    <source>
        <dbReference type="Proteomes" id="UP000799779"/>
    </source>
</evidence>
<dbReference type="Proteomes" id="UP000799779">
    <property type="component" value="Unassembled WGS sequence"/>
</dbReference>
<organism evidence="4 5">
    <name type="scientific">Amniculicola lignicola CBS 123094</name>
    <dbReference type="NCBI Taxonomy" id="1392246"/>
    <lineage>
        <taxon>Eukaryota</taxon>
        <taxon>Fungi</taxon>
        <taxon>Dikarya</taxon>
        <taxon>Ascomycota</taxon>
        <taxon>Pezizomycotina</taxon>
        <taxon>Dothideomycetes</taxon>
        <taxon>Pleosporomycetidae</taxon>
        <taxon>Pleosporales</taxon>
        <taxon>Amniculicolaceae</taxon>
        <taxon>Amniculicola</taxon>
    </lineage>
</organism>
<feature type="chain" id="PRO_5025536805" evidence="3">
    <location>
        <begin position="18"/>
        <end position="290"/>
    </location>
</feature>
<evidence type="ECO:0000313" key="4">
    <source>
        <dbReference type="EMBL" id="KAF1996168.1"/>
    </source>
</evidence>
<keyword evidence="2" id="KW-0812">Transmembrane</keyword>
<evidence type="ECO:0000256" key="3">
    <source>
        <dbReference type="SAM" id="SignalP"/>
    </source>
</evidence>
<keyword evidence="2" id="KW-1133">Transmembrane helix</keyword>
<feature type="compositionally biased region" description="Low complexity" evidence="1">
    <location>
        <begin position="187"/>
        <end position="212"/>
    </location>
</feature>
<dbReference type="EMBL" id="ML977628">
    <property type="protein sequence ID" value="KAF1996168.1"/>
    <property type="molecule type" value="Genomic_DNA"/>
</dbReference>
<evidence type="ECO:0000256" key="2">
    <source>
        <dbReference type="SAM" id="Phobius"/>
    </source>
</evidence>
<reference evidence="4" key="1">
    <citation type="journal article" date="2020" name="Stud. Mycol.">
        <title>101 Dothideomycetes genomes: a test case for predicting lifestyles and emergence of pathogens.</title>
        <authorList>
            <person name="Haridas S."/>
            <person name="Albert R."/>
            <person name="Binder M."/>
            <person name="Bloem J."/>
            <person name="Labutti K."/>
            <person name="Salamov A."/>
            <person name="Andreopoulos B."/>
            <person name="Baker S."/>
            <person name="Barry K."/>
            <person name="Bills G."/>
            <person name="Bluhm B."/>
            <person name="Cannon C."/>
            <person name="Castanera R."/>
            <person name="Culley D."/>
            <person name="Daum C."/>
            <person name="Ezra D."/>
            <person name="Gonzalez J."/>
            <person name="Henrissat B."/>
            <person name="Kuo A."/>
            <person name="Liang C."/>
            <person name="Lipzen A."/>
            <person name="Lutzoni F."/>
            <person name="Magnuson J."/>
            <person name="Mondo S."/>
            <person name="Nolan M."/>
            <person name="Ohm R."/>
            <person name="Pangilinan J."/>
            <person name="Park H.-J."/>
            <person name="Ramirez L."/>
            <person name="Alfaro M."/>
            <person name="Sun H."/>
            <person name="Tritt A."/>
            <person name="Yoshinaga Y."/>
            <person name="Zwiers L.-H."/>
            <person name="Turgeon B."/>
            <person name="Goodwin S."/>
            <person name="Spatafora J."/>
            <person name="Crous P."/>
            <person name="Grigoriev I."/>
        </authorList>
    </citation>
    <scope>NUCLEOTIDE SEQUENCE</scope>
    <source>
        <strain evidence="4">CBS 123094</strain>
    </source>
</reference>
<feature type="compositionally biased region" description="Low complexity" evidence="1">
    <location>
        <begin position="221"/>
        <end position="239"/>
    </location>
</feature>
<gene>
    <name evidence="4" type="ORF">P154DRAFT_580101</name>
</gene>
<dbReference type="OrthoDB" id="3554725at2759"/>
<feature type="region of interest" description="Disordered" evidence="1">
    <location>
        <begin position="187"/>
        <end position="244"/>
    </location>
</feature>
<keyword evidence="2" id="KW-0472">Membrane</keyword>
<name>A0A6A5W522_9PLEO</name>
<feature type="transmembrane region" description="Helical" evidence="2">
    <location>
        <begin position="251"/>
        <end position="275"/>
    </location>
</feature>
<dbReference type="AlphaFoldDB" id="A0A6A5W522"/>
<feature type="signal peptide" evidence="3">
    <location>
        <begin position="1"/>
        <end position="17"/>
    </location>
</feature>
<sequence>MLLEALFLFLISPVAQAASSEAQSFAAAITPRAAPPPDLRQTVGDTPILQTLGADPDPNLIGYKEVDPGGTFSPLYCPSGYDYSASESYAACCYLSCRAPTACSSGTIIWPEEYSQTCGPGFPFCSTGTIRERYDATATLNSLPSRTMVWCAQKAEEWTAWKDIIGLKAVTDTNGNLMYIATTLPDASGTQSSATTTSGSPGSQTSSPSSTSMPLNGPQNSPSSSPLSSSSITASPSNSQKSNGLGVSTPALIGIIISASCSVIGLAFGVGFKVYKYREEQRRKKDVPTG</sequence>